<dbReference type="Proteomes" id="UP001049176">
    <property type="component" value="Chromosome 11"/>
</dbReference>
<dbReference type="AlphaFoldDB" id="A0A9P7RM21"/>
<sequence length="181" mass="20068">MNPPRRSKSLYCSLVKKSKLKANTYVHIPGQSERKRKLAERLETLLKHAASLVDKTAIEAVLKDHEDDTATMQDTGMSEMNVEDPSDALHMPVDVMISCGEAVVDDLRVDDSSIDDIPADSLSKIAPGTQPEGKKLDTRWKEMLPSLLEPFLTYRDQTIGSIGYHFGGFKPLCSSSTCRTD</sequence>
<organism evidence="1 2">
    <name type="scientific">Marasmius oreades</name>
    <name type="common">fairy-ring Marasmius</name>
    <dbReference type="NCBI Taxonomy" id="181124"/>
    <lineage>
        <taxon>Eukaryota</taxon>
        <taxon>Fungi</taxon>
        <taxon>Dikarya</taxon>
        <taxon>Basidiomycota</taxon>
        <taxon>Agaricomycotina</taxon>
        <taxon>Agaricomycetes</taxon>
        <taxon>Agaricomycetidae</taxon>
        <taxon>Agaricales</taxon>
        <taxon>Marasmiineae</taxon>
        <taxon>Marasmiaceae</taxon>
        <taxon>Marasmius</taxon>
    </lineage>
</organism>
<keyword evidence="2" id="KW-1185">Reference proteome</keyword>
<accession>A0A9P7RM21</accession>
<evidence type="ECO:0000313" key="2">
    <source>
        <dbReference type="Proteomes" id="UP001049176"/>
    </source>
</evidence>
<dbReference type="GeneID" id="66072436"/>
<dbReference type="RefSeq" id="XP_043002293.1">
    <property type="nucleotide sequence ID" value="XM_043160337.1"/>
</dbReference>
<comment type="caution">
    <text evidence="1">The sequence shown here is derived from an EMBL/GenBank/DDBJ whole genome shotgun (WGS) entry which is preliminary data.</text>
</comment>
<name>A0A9P7RM21_9AGAR</name>
<evidence type="ECO:0000313" key="1">
    <source>
        <dbReference type="EMBL" id="KAG7085822.1"/>
    </source>
</evidence>
<dbReference type="KEGG" id="more:E1B28_003360"/>
<reference evidence="1" key="1">
    <citation type="journal article" date="2021" name="Genome Biol. Evol.">
        <title>The assembled and annotated genome of the fairy-ring fungus Marasmius oreades.</title>
        <authorList>
            <person name="Hiltunen M."/>
            <person name="Ament-Velasquez S.L."/>
            <person name="Johannesson H."/>
        </authorList>
    </citation>
    <scope>NUCLEOTIDE SEQUENCE</scope>
    <source>
        <strain evidence="1">03SP1</strain>
    </source>
</reference>
<dbReference type="EMBL" id="CM032191">
    <property type="protein sequence ID" value="KAG7085822.1"/>
    <property type="molecule type" value="Genomic_DNA"/>
</dbReference>
<proteinExistence type="predicted"/>
<gene>
    <name evidence="1" type="ORF">E1B28_003360</name>
</gene>
<protein>
    <submittedName>
        <fullName evidence="1">Uncharacterized protein</fullName>
    </submittedName>
</protein>